<feature type="compositionally biased region" description="Basic and acidic residues" evidence="2">
    <location>
        <begin position="249"/>
        <end position="267"/>
    </location>
</feature>
<protein>
    <submittedName>
        <fullName evidence="4">S-layer protein</fullName>
    </submittedName>
</protein>
<evidence type="ECO:0000259" key="3">
    <source>
        <dbReference type="PROSITE" id="PS51272"/>
    </source>
</evidence>
<dbReference type="RefSeq" id="WP_097898540.1">
    <property type="nucleotide sequence ID" value="NZ_NVOR01000110.1"/>
</dbReference>
<dbReference type="InterPro" id="IPR051465">
    <property type="entry name" value="Cell_Envelope_Struct_Comp"/>
</dbReference>
<feature type="domain" description="SLH" evidence="3">
    <location>
        <begin position="91"/>
        <end position="147"/>
    </location>
</feature>
<dbReference type="PANTHER" id="PTHR43308:SF1">
    <property type="entry name" value="OUTER MEMBRANE PROTEIN ALPHA"/>
    <property type="match status" value="1"/>
</dbReference>
<dbReference type="InterPro" id="IPR001119">
    <property type="entry name" value="SLH_dom"/>
</dbReference>
<feature type="domain" description="SLH" evidence="3">
    <location>
        <begin position="27"/>
        <end position="90"/>
    </location>
</feature>
<organism evidence="4 5">
    <name type="scientific">Bacillus pseudomycoides</name>
    <dbReference type="NCBI Taxonomy" id="64104"/>
    <lineage>
        <taxon>Bacteria</taxon>
        <taxon>Bacillati</taxon>
        <taxon>Bacillota</taxon>
        <taxon>Bacilli</taxon>
        <taxon>Bacillales</taxon>
        <taxon>Bacillaceae</taxon>
        <taxon>Bacillus</taxon>
        <taxon>Bacillus cereus group</taxon>
    </lineage>
</organism>
<name>A0AA91V8E2_9BACI</name>
<dbReference type="PANTHER" id="PTHR43308">
    <property type="entry name" value="OUTER MEMBRANE PROTEIN ALPHA-RELATED"/>
    <property type="match status" value="1"/>
</dbReference>
<feature type="region of interest" description="Disordered" evidence="2">
    <location>
        <begin position="244"/>
        <end position="267"/>
    </location>
</feature>
<evidence type="ECO:0000256" key="1">
    <source>
        <dbReference type="ARBA" id="ARBA00022729"/>
    </source>
</evidence>
<evidence type="ECO:0000256" key="2">
    <source>
        <dbReference type="SAM" id="MobiDB-lite"/>
    </source>
</evidence>
<evidence type="ECO:0000313" key="4">
    <source>
        <dbReference type="EMBL" id="PED80490.1"/>
    </source>
</evidence>
<keyword evidence="1" id="KW-0732">Signal</keyword>
<accession>A0AA91V8E2</accession>
<dbReference type="Pfam" id="PF00395">
    <property type="entry name" value="SLH"/>
    <property type="match status" value="3"/>
</dbReference>
<evidence type="ECO:0000313" key="5">
    <source>
        <dbReference type="Proteomes" id="UP000221020"/>
    </source>
</evidence>
<dbReference type="Proteomes" id="UP000221020">
    <property type="component" value="Unassembled WGS sequence"/>
</dbReference>
<dbReference type="SMART" id="SM00894">
    <property type="entry name" value="Excalibur"/>
    <property type="match status" value="1"/>
</dbReference>
<reference evidence="4 5" key="1">
    <citation type="submission" date="2017-09" db="EMBL/GenBank/DDBJ databases">
        <title>Large-scale bioinformatics analysis of Bacillus genomes uncovers conserved roles of natural products in bacterial physiology.</title>
        <authorList>
            <consortium name="Agbiome Team Llc"/>
            <person name="Bleich R.M."/>
            <person name="Grubbs K.J."/>
            <person name="Santa Maria K.C."/>
            <person name="Allen S.E."/>
            <person name="Farag S."/>
            <person name="Shank E.A."/>
            <person name="Bowers A."/>
        </authorList>
    </citation>
    <scope>NUCLEOTIDE SEQUENCE [LARGE SCALE GENOMIC DNA]</scope>
    <source>
        <strain evidence="4 5">AFS092012</strain>
    </source>
</reference>
<feature type="domain" description="SLH" evidence="3">
    <location>
        <begin position="148"/>
        <end position="211"/>
    </location>
</feature>
<comment type="caution">
    <text evidence="4">The sequence shown here is derived from an EMBL/GenBank/DDBJ whole genome shotgun (WGS) entry which is preliminary data.</text>
</comment>
<dbReference type="Pfam" id="PF05901">
    <property type="entry name" value="Excalibur"/>
    <property type="match status" value="1"/>
</dbReference>
<dbReference type="AlphaFoldDB" id="A0AA91V8E2"/>
<proteinExistence type="predicted"/>
<gene>
    <name evidence="4" type="ORF">CON65_22280</name>
</gene>
<dbReference type="EMBL" id="NVOR01000110">
    <property type="protein sequence ID" value="PED80490.1"/>
    <property type="molecule type" value="Genomic_DNA"/>
</dbReference>
<sequence length="267" mass="29755">MNFKKIIMTGAIVATTTFISLGNVQAEINQFKDVPNHHWAYKAIMDLANKNIVAGYGNGIFGLGDDVTREQVAALMFRHFKPALKEDYNNPYTDINDHSTMFKKEILALTEMGIFAGDDTGAFRPKDSLTREEMAQILTRAFQLEAKSENTFPDVDRKSWANTAISAVQSNYITAGTGNGMFSPKMHVSREQYVQFLYNATLPLEERPGATPETKPEVKPEKKYFANCKEANAAGYYDITPDSPAYGSHLDKDGDGIACERNKGRNK</sequence>
<dbReference type="InterPro" id="IPR008613">
    <property type="entry name" value="Excalibur_Ca-bd_domain"/>
</dbReference>
<dbReference type="PROSITE" id="PS51272">
    <property type="entry name" value="SLH"/>
    <property type="match status" value="3"/>
</dbReference>